<evidence type="ECO:0000313" key="1">
    <source>
        <dbReference type="EMBL" id="EAZ93561.1"/>
    </source>
</evidence>
<evidence type="ECO:0000313" key="2">
    <source>
        <dbReference type="Proteomes" id="UP000003781"/>
    </source>
</evidence>
<dbReference type="Proteomes" id="UP000003781">
    <property type="component" value="Unassembled WGS sequence"/>
</dbReference>
<comment type="caution">
    <text evidence="1">The sequence shown here is derived from an EMBL/GenBank/DDBJ whole genome shotgun (WGS) entry which is preliminary data.</text>
</comment>
<dbReference type="EMBL" id="AAXW01000002">
    <property type="protein sequence ID" value="EAZ93561.1"/>
    <property type="molecule type" value="Genomic_DNA"/>
</dbReference>
<dbReference type="AlphaFoldDB" id="A3IIC9"/>
<protein>
    <submittedName>
        <fullName evidence="1">Uncharacterized protein</fullName>
    </submittedName>
</protein>
<accession>A3IIC9</accession>
<reference evidence="1 2" key="1">
    <citation type="submission" date="2007-03" db="EMBL/GenBank/DDBJ databases">
        <authorList>
            <person name="Stal L."/>
            <person name="Ferriera S."/>
            <person name="Johnson J."/>
            <person name="Kravitz S."/>
            <person name="Beeson K."/>
            <person name="Sutton G."/>
            <person name="Rogers Y.-H."/>
            <person name="Friedman R."/>
            <person name="Frazier M."/>
            <person name="Venter J.C."/>
        </authorList>
    </citation>
    <scope>NUCLEOTIDE SEQUENCE [LARGE SCALE GENOMIC DNA]</scope>
    <source>
        <strain evidence="1 2">CCY0110</strain>
    </source>
</reference>
<proteinExistence type="predicted"/>
<gene>
    <name evidence="1" type="ORF">CY0110_17237</name>
</gene>
<organism evidence="1 2">
    <name type="scientific">Crocosphaera chwakensis CCY0110</name>
    <dbReference type="NCBI Taxonomy" id="391612"/>
    <lineage>
        <taxon>Bacteria</taxon>
        <taxon>Bacillati</taxon>
        <taxon>Cyanobacteriota</taxon>
        <taxon>Cyanophyceae</taxon>
        <taxon>Oscillatoriophycideae</taxon>
        <taxon>Chroococcales</taxon>
        <taxon>Aphanothecaceae</taxon>
        <taxon>Crocosphaera</taxon>
        <taxon>Crocosphaera chwakensis</taxon>
    </lineage>
</organism>
<name>A3IIC9_9CHRO</name>
<sequence>MKKRKFLVCQFIYSNGFNFYSFLS</sequence>
<keyword evidence="2" id="KW-1185">Reference proteome</keyword>